<organism evidence="3 4">
    <name type="scientific">Cryobacterium breve</name>
    <dbReference type="NCBI Taxonomy" id="1259258"/>
    <lineage>
        <taxon>Bacteria</taxon>
        <taxon>Bacillati</taxon>
        <taxon>Actinomycetota</taxon>
        <taxon>Actinomycetes</taxon>
        <taxon>Micrococcales</taxon>
        <taxon>Microbacteriaceae</taxon>
        <taxon>Cryobacterium</taxon>
    </lineage>
</organism>
<feature type="region of interest" description="Disordered" evidence="1">
    <location>
        <begin position="35"/>
        <end position="76"/>
    </location>
</feature>
<evidence type="ECO:0000313" key="3">
    <source>
        <dbReference type="EMBL" id="TFC98878.1"/>
    </source>
</evidence>
<dbReference type="Proteomes" id="UP000298355">
    <property type="component" value="Unassembled WGS sequence"/>
</dbReference>
<comment type="caution">
    <text evidence="3">The sequence shown here is derived from an EMBL/GenBank/DDBJ whole genome shotgun (WGS) entry which is preliminary data.</text>
</comment>
<gene>
    <name evidence="3" type="ORF">E3O65_07000</name>
</gene>
<dbReference type="EMBL" id="SOGJ01000018">
    <property type="protein sequence ID" value="TFC98878.1"/>
    <property type="molecule type" value="Genomic_DNA"/>
</dbReference>
<dbReference type="RefSeq" id="WP_134363031.1">
    <property type="nucleotide sequence ID" value="NZ_SOGJ01000018.1"/>
</dbReference>
<name>A0ABY2J5A5_9MICO</name>
<reference evidence="3 4" key="1">
    <citation type="submission" date="2019-03" db="EMBL/GenBank/DDBJ databases">
        <title>Genomics of glacier-inhabiting Cryobacterium strains.</title>
        <authorList>
            <person name="Liu Q."/>
            <person name="Xin Y.-H."/>
        </authorList>
    </citation>
    <scope>NUCLEOTIDE SEQUENCE [LARGE SCALE GENOMIC DNA]</scope>
    <source>
        <strain evidence="3 4">TMT4-23</strain>
    </source>
</reference>
<keyword evidence="2" id="KW-0812">Transmembrane</keyword>
<keyword evidence="2" id="KW-0472">Membrane</keyword>
<sequence length="240" mass="24484">MRMYTKAGRSRWPYVIGAAVVVVAVAGGIVYSSAQPSGEPTATASSEPTPTASAPSGGGSSGAGDGDEGLAPTGCLGGQDRNALMVSDAQKAASHTTFGAVEVATSFYRFYWQYPYAPADQLDAVSSAVIGSNAPDSFKQLSTSFEAVGDNPTGGKVAAGTPFHMSTTNGLWRVSEESTPDRIIVSLAAGYVIDGALSPTEVGVGGFVMVWENDAWHVESGISPDQDLLAAGGTRYTGGC</sequence>
<accession>A0ABY2J5A5</accession>
<proteinExistence type="predicted"/>
<protein>
    <submittedName>
        <fullName evidence="3">Uncharacterized protein</fullName>
    </submittedName>
</protein>
<keyword evidence="4" id="KW-1185">Reference proteome</keyword>
<keyword evidence="2" id="KW-1133">Transmembrane helix</keyword>
<evidence type="ECO:0000256" key="2">
    <source>
        <dbReference type="SAM" id="Phobius"/>
    </source>
</evidence>
<feature type="compositionally biased region" description="Low complexity" evidence="1">
    <location>
        <begin position="39"/>
        <end position="55"/>
    </location>
</feature>
<feature type="transmembrane region" description="Helical" evidence="2">
    <location>
        <begin position="12"/>
        <end position="31"/>
    </location>
</feature>
<evidence type="ECO:0000256" key="1">
    <source>
        <dbReference type="SAM" id="MobiDB-lite"/>
    </source>
</evidence>
<evidence type="ECO:0000313" key="4">
    <source>
        <dbReference type="Proteomes" id="UP000298355"/>
    </source>
</evidence>